<reference evidence="1 2" key="2">
    <citation type="submission" date="2014-10" db="EMBL/GenBank/DDBJ databases">
        <title>Paracoccus sanguinis sp. nov., isolated from clinical specimens of New York State patients.</title>
        <authorList>
            <person name="Mingle L.A."/>
            <person name="Cole J.A."/>
            <person name="Lapierre P."/>
            <person name="Musser K.A."/>
        </authorList>
    </citation>
    <scope>NUCLEOTIDE SEQUENCE [LARGE SCALE GENOMIC DNA]</scope>
    <source>
        <strain evidence="1 2">JCM 14014</strain>
    </source>
</reference>
<reference evidence="1 2" key="1">
    <citation type="submission" date="2014-09" db="EMBL/GenBank/DDBJ databases">
        <authorList>
            <person name="McGinnis J.M."/>
            <person name="Wolfgang W.J."/>
        </authorList>
    </citation>
    <scope>NUCLEOTIDE SEQUENCE [LARGE SCALE GENOMIC DNA]</scope>
    <source>
        <strain evidence="1 2">JCM 14014</strain>
    </source>
</reference>
<keyword evidence="2" id="KW-1185">Reference proteome</keyword>
<evidence type="ECO:0000313" key="1">
    <source>
        <dbReference type="EMBL" id="KGJ01957.1"/>
    </source>
</evidence>
<organism evidence="1 2">
    <name type="scientific">Paracoccus halophilus</name>
    <dbReference type="NCBI Taxonomy" id="376733"/>
    <lineage>
        <taxon>Bacteria</taxon>
        <taxon>Pseudomonadati</taxon>
        <taxon>Pseudomonadota</taxon>
        <taxon>Alphaproteobacteria</taxon>
        <taxon>Rhodobacterales</taxon>
        <taxon>Paracoccaceae</taxon>
        <taxon>Paracoccus</taxon>
    </lineage>
</organism>
<dbReference type="EMBL" id="JRKN01000051">
    <property type="protein sequence ID" value="KGJ01957.1"/>
    <property type="molecule type" value="Genomic_DNA"/>
</dbReference>
<name>A0A099EVG5_9RHOB</name>
<proteinExistence type="predicted"/>
<sequence>MAADGGVAPELASRTRDTLLIQGAGDCARTHAGGKLAENAPDNIRLGFVDLPIPANGITARIELFDDIVAKAQAATRFAVLDAASNAAMGFGSEVFQEQRVHRALEADMQLADLALGQRDNRNASKFEVLVEGGDVSLVTTDAIQCLCQHNVELSCLCVLQECLNAGAEDHARA</sequence>
<dbReference type="Proteomes" id="UP000029846">
    <property type="component" value="Unassembled WGS sequence"/>
</dbReference>
<protein>
    <submittedName>
        <fullName evidence="1">Uncharacterized protein</fullName>
    </submittedName>
</protein>
<comment type="caution">
    <text evidence="1">The sequence shown here is derived from an EMBL/GenBank/DDBJ whole genome shotgun (WGS) entry which is preliminary data.</text>
</comment>
<evidence type="ECO:0000313" key="2">
    <source>
        <dbReference type="Proteomes" id="UP000029846"/>
    </source>
</evidence>
<dbReference type="AlphaFoldDB" id="A0A099EVG5"/>
<accession>A0A099EVG5</accession>
<gene>
    <name evidence="1" type="ORF">IT41_18875</name>
</gene>